<gene>
    <name evidence="2" type="ORF">B0J13DRAFT_598063</name>
</gene>
<dbReference type="Proteomes" id="UP000717696">
    <property type="component" value="Unassembled WGS sequence"/>
</dbReference>
<dbReference type="Gene3D" id="3.40.50.720">
    <property type="entry name" value="NAD(P)-binding Rossmann-like Domain"/>
    <property type="match status" value="1"/>
</dbReference>
<dbReference type="PANTHER" id="PTHR47534:SF3">
    <property type="entry name" value="ALCOHOL DEHYDROGENASE-LIKE C-TERMINAL DOMAIN-CONTAINING PROTEIN"/>
    <property type="match status" value="1"/>
</dbReference>
<sequence length="345" mass="38048">MVNLTTMRAALPAFTNDSQGFVAVFVGGTSGIGEAAVKAFAKWAMGAKAYVVGRNPASAAQTLAACRALSPSSTFEFIQQDIVLLKDVDMVCSRIAEAESKVDLLYMTPDIPTFSGRCPPETEEHIDRLMSLRYYGRMRFIHNLLPLLERALTPRVVSVFGPKKFEYGLNLDDLGLKEHYGNIAAYSHCSLMNTLCMEEYAARHPAVSFVHVYPGLVLTTNVISGNLPWIVRKLIQWAIYPMLYLFAQSYDEAGDRMMFISLSASLPPRSMDGDGSATMLPCSAETAVLVGSEDTLGSGNYCVDWKANRMNNSANMNKLRLQGARERVWEHTLGMFGSIDDSTTY</sequence>
<dbReference type="InterPro" id="IPR036291">
    <property type="entry name" value="NAD(P)-bd_dom_sf"/>
</dbReference>
<name>A0A9P9E3E0_9HYPO</name>
<evidence type="ECO:0008006" key="4">
    <source>
        <dbReference type="Google" id="ProtNLM"/>
    </source>
</evidence>
<reference evidence="2" key="1">
    <citation type="journal article" date="2021" name="Nat. Commun.">
        <title>Genetic determinants of endophytism in the Arabidopsis root mycobiome.</title>
        <authorList>
            <person name="Mesny F."/>
            <person name="Miyauchi S."/>
            <person name="Thiergart T."/>
            <person name="Pickel B."/>
            <person name="Atanasova L."/>
            <person name="Karlsson M."/>
            <person name="Huettel B."/>
            <person name="Barry K.W."/>
            <person name="Haridas S."/>
            <person name="Chen C."/>
            <person name="Bauer D."/>
            <person name="Andreopoulos W."/>
            <person name="Pangilinan J."/>
            <person name="LaButti K."/>
            <person name="Riley R."/>
            <person name="Lipzen A."/>
            <person name="Clum A."/>
            <person name="Drula E."/>
            <person name="Henrissat B."/>
            <person name="Kohler A."/>
            <person name="Grigoriev I.V."/>
            <person name="Martin F.M."/>
            <person name="Hacquard S."/>
        </authorList>
    </citation>
    <scope>NUCLEOTIDE SEQUENCE</scope>
    <source>
        <strain evidence="2">MPI-CAGE-AT-0021</strain>
    </source>
</reference>
<organism evidence="2 3">
    <name type="scientific">Dactylonectria estremocensis</name>
    <dbReference type="NCBI Taxonomy" id="1079267"/>
    <lineage>
        <taxon>Eukaryota</taxon>
        <taxon>Fungi</taxon>
        <taxon>Dikarya</taxon>
        <taxon>Ascomycota</taxon>
        <taxon>Pezizomycotina</taxon>
        <taxon>Sordariomycetes</taxon>
        <taxon>Hypocreomycetidae</taxon>
        <taxon>Hypocreales</taxon>
        <taxon>Nectriaceae</taxon>
        <taxon>Dactylonectria</taxon>
    </lineage>
</organism>
<dbReference type="PANTHER" id="PTHR47534">
    <property type="entry name" value="YALI0E05731P"/>
    <property type="match status" value="1"/>
</dbReference>
<dbReference type="SUPFAM" id="SSF51735">
    <property type="entry name" value="NAD(P)-binding Rossmann-fold domains"/>
    <property type="match status" value="1"/>
</dbReference>
<keyword evidence="3" id="KW-1185">Reference proteome</keyword>
<dbReference type="InterPro" id="IPR052228">
    <property type="entry name" value="Sec_Metab_Biosynth_Oxidored"/>
</dbReference>
<evidence type="ECO:0000256" key="1">
    <source>
        <dbReference type="ARBA" id="ARBA00023002"/>
    </source>
</evidence>
<dbReference type="AlphaFoldDB" id="A0A9P9E3E0"/>
<comment type="caution">
    <text evidence="2">The sequence shown here is derived from an EMBL/GenBank/DDBJ whole genome shotgun (WGS) entry which is preliminary data.</text>
</comment>
<evidence type="ECO:0000313" key="2">
    <source>
        <dbReference type="EMBL" id="KAH7131619.1"/>
    </source>
</evidence>
<dbReference type="EMBL" id="JAGMUU010000019">
    <property type="protein sequence ID" value="KAH7131619.1"/>
    <property type="molecule type" value="Genomic_DNA"/>
</dbReference>
<dbReference type="GO" id="GO:0016491">
    <property type="term" value="F:oxidoreductase activity"/>
    <property type="evidence" value="ECO:0007669"/>
    <property type="project" value="UniProtKB-KW"/>
</dbReference>
<dbReference type="OrthoDB" id="2898509at2759"/>
<protein>
    <recommendedName>
        <fullName evidence="4">Short-chain dehydrogenase/reductase</fullName>
    </recommendedName>
</protein>
<dbReference type="InterPro" id="IPR002347">
    <property type="entry name" value="SDR_fam"/>
</dbReference>
<keyword evidence="1" id="KW-0560">Oxidoreductase</keyword>
<proteinExistence type="predicted"/>
<accession>A0A9P9E3E0</accession>
<evidence type="ECO:0000313" key="3">
    <source>
        <dbReference type="Proteomes" id="UP000717696"/>
    </source>
</evidence>
<dbReference type="Pfam" id="PF00106">
    <property type="entry name" value="adh_short"/>
    <property type="match status" value="1"/>
</dbReference>